<dbReference type="InterPro" id="IPR042172">
    <property type="entry name" value="Adenosylhomocyst_ase-like_sf"/>
</dbReference>
<dbReference type="RefSeq" id="WP_132493827.1">
    <property type="nucleotide sequence ID" value="NZ_SMKW01000090.1"/>
</dbReference>
<dbReference type="Gene3D" id="3.40.50.1480">
    <property type="entry name" value="Adenosylhomocysteinase-like"/>
    <property type="match status" value="1"/>
</dbReference>
<dbReference type="PANTHER" id="PTHR23420:SF0">
    <property type="entry name" value="ADENOSYLHOMOCYSTEINASE"/>
    <property type="match status" value="1"/>
</dbReference>
<dbReference type="SUPFAM" id="SSF51735">
    <property type="entry name" value="NAD(P)-binding Rossmann-fold domains"/>
    <property type="match status" value="1"/>
</dbReference>
<protein>
    <recommendedName>
        <fullName evidence="5">S-adenosyl-L-homocysteine hydrolase NAD binding domain-containing protein</fullName>
    </recommendedName>
</protein>
<gene>
    <name evidence="6" type="ORF">E1288_39655</name>
</gene>
<keyword evidence="4" id="KW-0520">NAD</keyword>
<evidence type="ECO:0000256" key="3">
    <source>
        <dbReference type="ARBA" id="ARBA00022563"/>
    </source>
</evidence>
<organism evidence="6 7">
    <name type="scientific">Saccharopolyspora elongata</name>
    <dbReference type="NCBI Taxonomy" id="2530387"/>
    <lineage>
        <taxon>Bacteria</taxon>
        <taxon>Bacillati</taxon>
        <taxon>Actinomycetota</taxon>
        <taxon>Actinomycetes</taxon>
        <taxon>Pseudonocardiales</taxon>
        <taxon>Pseudonocardiaceae</taxon>
        <taxon>Saccharopolyspora</taxon>
    </lineage>
</organism>
<name>A0A4R4Y1D3_9PSEU</name>
<keyword evidence="3" id="KW-0554">One-carbon metabolism</keyword>
<evidence type="ECO:0000313" key="7">
    <source>
        <dbReference type="Proteomes" id="UP000294947"/>
    </source>
</evidence>
<dbReference type="InterPro" id="IPR036291">
    <property type="entry name" value="NAD(P)-bd_dom_sf"/>
</dbReference>
<accession>A0A4R4Y1D3</accession>
<reference evidence="6 7" key="1">
    <citation type="submission" date="2019-03" db="EMBL/GenBank/DDBJ databases">
        <title>Draft genome sequences of novel Actinobacteria.</title>
        <authorList>
            <person name="Sahin N."/>
            <person name="Ay H."/>
            <person name="Saygin H."/>
        </authorList>
    </citation>
    <scope>NUCLEOTIDE SEQUENCE [LARGE SCALE GENOMIC DNA]</scope>
    <source>
        <strain evidence="6 7">7K502</strain>
    </source>
</reference>
<feature type="domain" description="S-adenosyl-L-homocysteine hydrolase NAD binding" evidence="5">
    <location>
        <begin position="154"/>
        <end position="298"/>
    </location>
</feature>
<proteinExistence type="inferred from homology"/>
<dbReference type="Gene3D" id="3.40.50.720">
    <property type="entry name" value="NAD(P)-binding Rossmann-like Domain"/>
    <property type="match status" value="1"/>
</dbReference>
<dbReference type="SMART" id="SM00997">
    <property type="entry name" value="AdoHcyase_NAD"/>
    <property type="match status" value="1"/>
</dbReference>
<dbReference type="AlphaFoldDB" id="A0A4R4Y1D3"/>
<dbReference type="GO" id="GO:0033353">
    <property type="term" value="P:S-adenosylmethionine cycle"/>
    <property type="evidence" value="ECO:0007669"/>
    <property type="project" value="TreeGrafter"/>
</dbReference>
<evidence type="ECO:0000256" key="4">
    <source>
        <dbReference type="ARBA" id="ARBA00023027"/>
    </source>
</evidence>
<sequence>MTDTAMAVHPDWRIEQMPALRELLAQWGGVPMHDRKALVLVEPGGADLVLARALGELGSEVHLAHRSTAAGDDENLLGQAEAEALLREFAPDLLFDHDGFLTRIAHRAAPDVTGALLGVVNRTDSAPLDIRLEVPVLEAHPPRMFALLHLAEARQRALWQVMACADLQPAGRRVAVVGFGAVGRMVAGYCTAMGMRVVVVEPDPVEALGAHFQGHEVRSRDAAVTESSVVIFTGRPSLVDITSLPDGSLAAVVDPRLAEQIVHGLDGVCATRRHVRPGLTEYELGRGTRIYFAGDGTGPPGVGEQTTEVTELQVALALLGADHLLAEGHNPGQHELPRALGDRVAAMKLMRLAETRRL</sequence>
<dbReference type="EMBL" id="SMKW01000090">
    <property type="protein sequence ID" value="TDD38081.1"/>
    <property type="molecule type" value="Genomic_DNA"/>
</dbReference>
<dbReference type="GO" id="GO:0006730">
    <property type="term" value="P:one-carbon metabolic process"/>
    <property type="evidence" value="ECO:0007669"/>
    <property type="project" value="UniProtKB-KW"/>
</dbReference>
<dbReference type="Pfam" id="PF00670">
    <property type="entry name" value="AdoHcyase_NAD"/>
    <property type="match status" value="1"/>
</dbReference>
<evidence type="ECO:0000313" key="6">
    <source>
        <dbReference type="EMBL" id="TDD38081.1"/>
    </source>
</evidence>
<comment type="caution">
    <text evidence="6">The sequence shown here is derived from an EMBL/GenBank/DDBJ whole genome shotgun (WGS) entry which is preliminary data.</text>
</comment>
<evidence type="ECO:0000256" key="1">
    <source>
        <dbReference type="ARBA" id="ARBA00001911"/>
    </source>
</evidence>
<dbReference type="PANTHER" id="PTHR23420">
    <property type="entry name" value="ADENOSYLHOMOCYSTEINASE"/>
    <property type="match status" value="1"/>
</dbReference>
<keyword evidence="7" id="KW-1185">Reference proteome</keyword>
<comment type="similarity">
    <text evidence="2">Belongs to the adenosylhomocysteinase family.</text>
</comment>
<dbReference type="Proteomes" id="UP000294947">
    <property type="component" value="Unassembled WGS sequence"/>
</dbReference>
<dbReference type="InterPro" id="IPR000043">
    <property type="entry name" value="Adenosylhomocysteinase-like"/>
</dbReference>
<evidence type="ECO:0000256" key="2">
    <source>
        <dbReference type="ARBA" id="ARBA00007122"/>
    </source>
</evidence>
<comment type="cofactor">
    <cofactor evidence="1">
        <name>NAD(+)</name>
        <dbReference type="ChEBI" id="CHEBI:57540"/>
    </cofactor>
</comment>
<evidence type="ECO:0000259" key="5">
    <source>
        <dbReference type="SMART" id="SM00997"/>
    </source>
</evidence>
<dbReference type="GO" id="GO:0005829">
    <property type="term" value="C:cytosol"/>
    <property type="evidence" value="ECO:0007669"/>
    <property type="project" value="TreeGrafter"/>
</dbReference>
<dbReference type="GO" id="GO:0004013">
    <property type="term" value="F:adenosylhomocysteinase activity"/>
    <property type="evidence" value="ECO:0007669"/>
    <property type="project" value="TreeGrafter"/>
</dbReference>
<dbReference type="InterPro" id="IPR015878">
    <property type="entry name" value="Ado_hCys_hydrolase_NAD-bd"/>
</dbReference>